<dbReference type="EMBL" id="ML994675">
    <property type="protein sequence ID" value="KAF2178435.1"/>
    <property type="molecule type" value="Genomic_DNA"/>
</dbReference>
<dbReference type="AlphaFoldDB" id="A0A6A6DH06"/>
<evidence type="ECO:0000256" key="1">
    <source>
        <dbReference type="SAM" id="MobiDB-lite"/>
    </source>
</evidence>
<feature type="compositionally biased region" description="Polar residues" evidence="1">
    <location>
        <begin position="94"/>
        <end position="103"/>
    </location>
</feature>
<sequence>MQQETDRLEDEMEDSKLSLFLTPASALPSELPSLSSIRETTVQGHTQFVVAALSLFRRLHDTRPAAHPREPPRSKPKSRQSNPAPRTTKKRQSDSPFVNNTLRRSGRIEKKRNISNTSVARIRPIVGESNGTMANHTSRYYLGPIEFSISRPHASGQPL</sequence>
<proteinExistence type="predicted"/>
<reference evidence="2" key="1">
    <citation type="journal article" date="2020" name="Stud. Mycol.">
        <title>101 Dothideomycetes genomes: a test case for predicting lifestyles and emergence of pathogens.</title>
        <authorList>
            <person name="Haridas S."/>
            <person name="Albert R."/>
            <person name="Binder M."/>
            <person name="Bloem J."/>
            <person name="Labutti K."/>
            <person name="Salamov A."/>
            <person name="Andreopoulos B."/>
            <person name="Baker S."/>
            <person name="Barry K."/>
            <person name="Bills G."/>
            <person name="Bluhm B."/>
            <person name="Cannon C."/>
            <person name="Castanera R."/>
            <person name="Culley D."/>
            <person name="Daum C."/>
            <person name="Ezra D."/>
            <person name="Gonzalez J."/>
            <person name="Henrissat B."/>
            <person name="Kuo A."/>
            <person name="Liang C."/>
            <person name="Lipzen A."/>
            <person name="Lutzoni F."/>
            <person name="Magnuson J."/>
            <person name="Mondo S."/>
            <person name="Nolan M."/>
            <person name="Ohm R."/>
            <person name="Pangilinan J."/>
            <person name="Park H.-J."/>
            <person name="Ramirez L."/>
            <person name="Alfaro M."/>
            <person name="Sun H."/>
            <person name="Tritt A."/>
            <person name="Yoshinaga Y."/>
            <person name="Zwiers L.-H."/>
            <person name="Turgeon B."/>
            <person name="Goodwin S."/>
            <person name="Spatafora J."/>
            <person name="Crous P."/>
            <person name="Grigoriev I."/>
        </authorList>
    </citation>
    <scope>NUCLEOTIDE SEQUENCE</scope>
    <source>
        <strain evidence="2">CBS 207.26</strain>
    </source>
</reference>
<keyword evidence="3" id="KW-1185">Reference proteome</keyword>
<evidence type="ECO:0000313" key="2">
    <source>
        <dbReference type="EMBL" id="KAF2178435.1"/>
    </source>
</evidence>
<feature type="region of interest" description="Disordered" evidence="1">
    <location>
        <begin position="60"/>
        <end position="115"/>
    </location>
</feature>
<protein>
    <submittedName>
        <fullName evidence="2">Uncharacterized protein</fullName>
    </submittedName>
</protein>
<organism evidence="2 3">
    <name type="scientific">Zopfia rhizophila CBS 207.26</name>
    <dbReference type="NCBI Taxonomy" id="1314779"/>
    <lineage>
        <taxon>Eukaryota</taxon>
        <taxon>Fungi</taxon>
        <taxon>Dikarya</taxon>
        <taxon>Ascomycota</taxon>
        <taxon>Pezizomycotina</taxon>
        <taxon>Dothideomycetes</taxon>
        <taxon>Dothideomycetes incertae sedis</taxon>
        <taxon>Zopfiaceae</taxon>
        <taxon>Zopfia</taxon>
    </lineage>
</organism>
<dbReference type="Proteomes" id="UP000800200">
    <property type="component" value="Unassembled WGS sequence"/>
</dbReference>
<name>A0A6A6DH06_9PEZI</name>
<evidence type="ECO:0000313" key="3">
    <source>
        <dbReference type="Proteomes" id="UP000800200"/>
    </source>
</evidence>
<gene>
    <name evidence="2" type="ORF">K469DRAFT_754509</name>
</gene>
<accession>A0A6A6DH06</accession>
<feature type="compositionally biased region" description="Basic and acidic residues" evidence="1">
    <location>
        <begin position="60"/>
        <end position="73"/>
    </location>
</feature>